<reference evidence="2 3" key="1">
    <citation type="submission" date="2024-08" db="EMBL/GenBank/DDBJ databases">
        <title>Mycobacterium servetensis sp. nov., a novel rapid-growing mycobacterial species recovered from a human patient in Zaragoza, Spain.</title>
        <authorList>
            <person name="Tristancho-Baro A.I."/>
            <person name="Buenestado-Serrano S."/>
            <person name="Garcia De Viedma D."/>
            <person name="Milagro-Beamonte A."/>
            <person name="Burillo N."/>
            <person name="Sanz S."/>
            <person name="Lopez-Calleja A.I."/>
            <person name="Penas-Utrilla D."/>
            <person name="Guardingo M."/>
            <person name="Garcia M.J."/>
            <person name="Vinuelas-Bayon J."/>
        </authorList>
    </citation>
    <scope>NUCLEOTIDE SEQUENCE [LARGE SCALE GENOMIC DNA]</scope>
    <source>
        <strain evidence="3">HUMS_12744610</strain>
    </source>
</reference>
<sequence length="140" mass="14917">MTSARDRNPAQHQHRFDNATGNGSLVDPAVRPHAHLALDQPFNALDSLAVAVGVHLDHLGVQRSDWQRVAKVGEEGGEVVGALLKRAEGRADTAHLLAELGDVFLAALAAADQLGVTPSTIIAARWADVSQRTRDEIGIH</sequence>
<dbReference type="EMBL" id="JBGEDP010000002">
    <property type="protein sequence ID" value="MEY8018812.1"/>
    <property type="molecule type" value="Genomic_DNA"/>
</dbReference>
<accession>A0ABV4C8L0</accession>
<organism evidence="2 3">
    <name type="scientific">Mycobacterium servetii</name>
    <dbReference type="NCBI Taxonomy" id="3237418"/>
    <lineage>
        <taxon>Bacteria</taxon>
        <taxon>Bacillati</taxon>
        <taxon>Actinomycetota</taxon>
        <taxon>Actinomycetes</taxon>
        <taxon>Mycobacteriales</taxon>
        <taxon>Mycobacteriaceae</taxon>
        <taxon>Mycobacterium</taxon>
    </lineage>
</organism>
<feature type="region of interest" description="Disordered" evidence="1">
    <location>
        <begin position="1"/>
        <end position="25"/>
    </location>
</feature>
<dbReference type="SUPFAM" id="SSF101386">
    <property type="entry name" value="all-alpha NTP pyrophosphatases"/>
    <property type="match status" value="1"/>
</dbReference>
<evidence type="ECO:0000313" key="2">
    <source>
        <dbReference type="EMBL" id="MEY8018812.1"/>
    </source>
</evidence>
<evidence type="ECO:0000256" key="1">
    <source>
        <dbReference type="SAM" id="MobiDB-lite"/>
    </source>
</evidence>
<dbReference type="InterPro" id="IPR021130">
    <property type="entry name" value="PRib-ATP_PPHydrolase-like"/>
</dbReference>
<dbReference type="Proteomes" id="UP001564760">
    <property type="component" value="Unassembled WGS sequence"/>
</dbReference>
<keyword evidence="3" id="KW-1185">Reference proteome</keyword>
<evidence type="ECO:0000313" key="3">
    <source>
        <dbReference type="Proteomes" id="UP001564760"/>
    </source>
</evidence>
<comment type="caution">
    <text evidence="2">The sequence shown here is derived from an EMBL/GenBank/DDBJ whole genome shotgun (WGS) entry which is preliminary data.</text>
</comment>
<proteinExistence type="predicted"/>
<feature type="compositionally biased region" description="Basic and acidic residues" evidence="1">
    <location>
        <begin position="1"/>
        <end position="17"/>
    </location>
</feature>
<gene>
    <name evidence="2" type="ORF">AB8998_29485</name>
</gene>
<dbReference type="RefSeq" id="WP_369741881.1">
    <property type="nucleotide sequence ID" value="NZ_JBGEDP010000002.1"/>
</dbReference>
<protein>
    <recommendedName>
        <fullName evidence="4">NTP pyrophosphohydrolase MazG putative catalytic core domain-containing protein</fullName>
    </recommendedName>
</protein>
<evidence type="ECO:0008006" key="4">
    <source>
        <dbReference type="Google" id="ProtNLM"/>
    </source>
</evidence>
<dbReference type="Pfam" id="PF01503">
    <property type="entry name" value="PRA-PH"/>
    <property type="match status" value="1"/>
</dbReference>
<dbReference type="Gene3D" id="1.10.287.1080">
    <property type="entry name" value="MazG-like"/>
    <property type="match status" value="1"/>
</dbReference>
<name>A0ABV4C8L0_9MYCO</name>